<feature type="region of interest" description="Disordered" evidence="1">
    <location>
        <begin position="171"/>
        <end position="192"/>
    </location>
</feature>
<accession>A0A177NPS1</accession>
<name>A0A177NPS1_9GAMM</name>
<dbReference type="AlphaFoldDB" id="A0A177NPS1"/>
<dbReference type="Proteomes" id="UP000077628">
    <property type="component" value="Unassembled WGS sequence"/>
</dbReference>
<dbReference type="EMBL" id="LUUK01000162">
    <property type="protein sequence ID" value="OAI19050.1"/>
    <property type="molecule type" value="Genomic_DNA"/>
</dbReference>
<dbReference type="Pfam" id="PF13700">
    <property type="entry name" value="DUF4158"/>
    <property type="match status" value="1"/>
</dbReference>
<evidence type="ECO:0000256" key="1">
    <source>
        <dbReference type="SAM" id="MobiDB-lite"/>
    </source>
</evidence>
<evidence type="ECO:0000259" key="2">
    <source>
        <dbReference type="Pfam" id="PF13700"/>
    </source>
</evidence>
<gene>
    <name evidence="3" type="ORF">A1355_04850</name>
</gene>
<evidence type="ECO:0000313" key="3">
    <source>
        <dbReference type="EMBL" id="OAI19050.1"/>
    </source>
</evidence>
<dbReference type="InterPro" id="IPR025296">
    <property type="entry name" value="DUF4158"/>
</dbReference>
<keyword evidence="4" id="KW-1185">Reference proteome</keyword>
<evidence type="ECO:0000313" key="4">
    <source>
        <dbReference type="Proteomes" id="UP000077628"/>
    </source>
</evidence>
<feature type="domain" description="DUF4158" evidence="2">
    <location>
        <begin position="14"/>
        <end position="139"/>
    </location>
</feature>
<comment type="caution">
    <text evidence="3">The sequence shown here is derived from an EMBL/GenBank/DDBJ whole genome shotgun (WGS) entry which is preliminary data.</text>
</comment>
<organism evidence="3 4">
    <name type="scientific">Methylomonas koyamae</name>
    <dbReference type="NCBI Taxonomy" id="702114"/>
    <lineage>
        <taxon>Bacteria</taxon>
        <taxon>Pseudomonadati</taxon>
        <taxon>Pseudomonadota</taxon>
        <taxon>Gammaproteobacteria</taxon>
        <taxon>Methylococcales</taxon>
        <taxon>Methylococcaceae</taxon>
        <taxon>Methylomonas</taxon>
    </lineage>
</organism>
<sequence>MLTSDQSGLLQGMTDKGRLGFAVQLKFMELYGRFPESLEELDQNAVQWLATQLGTTTDTLSSYELGGRQGQRHRRTIRIFLGFRRATGTDLRQLAQWLCDDVLPLDPQVRHGHDMALDWCRTHHLEPPAGDHLDRVIRSAVHRYETQQLATIHARLSATNKSAVDRLLASEETDREESLNKNRQPSPLAISKPTLAKPTSIVC</sequence>
<reference evidence="4" key="1">
    <citation type="submission" date="2016-03" db="EMBL/GenBank/DDBJ databases">
        <authorList>
            <person name="Heylen K."/>
            <person name="De Vos P."/>
            <person name="Vekeman B."/>
        </authorList>
    </citation>
    <scope>NUCLEOTIDE SEQUENCE [LARGE SCALE GENOMIC DNA]</scope>
    <source>
        <strain evidence="4">R-45383</strain>
    </source>
</reference>
<dbReference type="STRING" id="702114.A1355_04850"/>
<proteinExistence type="predicted"/>
<protein>
    <recommendedName>
        <fullName evidence="2">DUF4158 domain-containing protein</fullName>
    </recommendedName>
</protein>